<organism evidence="2 3">
    <name type="scientific">Nocardioides immobilis</name>
    <dbReference type="NCBI Taxonomy" id="2049295"/>
    <lineage>
        <taxon>Bacteria</taxon>
        <taxon>Bacillati</taxon>
        <taxon>Actinomycetota</taxon>
        <taxon>Actinomycetes</taxon>
        <taxon>Propionibacteriales</taxon>
        <taxon>Nocardioidaceae</taxon>
        <taxon>Nocardioides</taxon>
    </lineage>
</organism>
<dbReference type="GO" id="GO:0016787">
    <property type="term" value="F:hydrolase activity"/>
    <property type="evidence" value="ECO:0007669"/>
    <property type="project" value="UniProtKB-KW"/>
</dbReference>
<keyword evidence="2" id="KW-0378">Hydrolase</keyword>
<dbReference type="PANTHER" id="PTHR46438:SF11">
    <property type="entry name" value="LIPASE-RELATED"/>
    <property type="match status" value="1"/>
</dbReference>
<protein>
    <submittedName>
        <fullName evidence="2">Alpha/beta hydrolase</fullName>
    </submittedName>
</protein>
<name>A0A417Y9J2_9ACTN</name>
<reference evidence="2 3" key="1">
    <citation type="submission" date="2018-09" db="EMBL/GenBank/DDBJ databases">
        <title>Genome sequencing of Nocardioides immobilis CCTCC AB 2017083 for comparison to Nocardioides silvaticus.</title>
        <authorList>
            <person name="Li C."/>
            <person name="Wang G."/>
        </authorList>
    </citation>
    <scope>NUCLEOTIDE SEQUENCE [LARGE SCALE GENOMIC DNA]</scope>
    <source>
        <strain evidence="2 3">CCTCC AB 2017083</strain>
    </source>
</reference>
<sequence>MVNALHVTIWPASRDDASQEFVLLHGWACDSADWAPLIPRLRESGTVYAVDLPGSGGSIGDPGPYTLPHAAATVAETLRETGVRSPILIGHSAGCEVAVALAEKPGFDARAIVAIDPAYGFPDHDRDRIKAVAQRLEDEDPREVALEYFNGIDGGSTPEHVRKHHPFRLQASDKAMRESFREFAFGPGAFHFNPECSERHRSRRVPLLAIYRNDSRAAAAPDFVVQSLDRVITRTDAGHWLHLEDPQTFIKDVTDWLDLVTARKA</sequence>
<evidence type="ECO:0000259" key="1">
    <source>
        <dbReference type="Pfam" id="PF12697"/>
    </source>
</evidence>
<dbReference type="OrthoDB" id="3294840at2"/>
<evidence type="ECO:0000313" key="3">
    <source>
        <dbReference type="Proteomes" id="UP000283644"/>
    </source>
</evidence>
<dbReference type="Pfam" id="PF12697">
    <property type="entry name" value="Abhydrolase_6"/>
    <property type="match status" value="1"/>
</dbReference>
<dbReference type="InterPro" id="IPR000073">
    <property type="entry name" value="AB_hydrolase_1"/>
</dbReference>
<evidence type="ECO:0000313" key="2">
    <source>
        <dbReference type="EMBL" id="RHW29184.1"/>
    </source>
</evidence>
<accession>A0A417Y9J2</accession>
<dbReference type="EMBL" id="QXGH01000001">
    <property type="protein sequence ID" value="RHW29184.1"/>
    <property type="molecule type" value="Genomic_DNA"/>
</dbReference>
<dbReference type="SUPFAM" id="SSF53474">
    <property type="entry name" value="alpha/beta-Hydrolases"/>
    <property type="match status" value="1"/>
</dbReference>
<dbReference type="AlphaFoldDB" id="A0A417Y9J2"/>
<keyword evidence="3" id="KW-1185">Reference proteome</keyword>
<dbReference type="RefSeq" id="WP_118921490.1">
    <property type="nucleotide sequence ID" value="NZ_QXGH01000001.1"/>
</dbReference>
<comment type="caution">
    <text evidence="2">The sequence shown here is derived from an EMBL/GenBank/DDBJ whole genome shotgun (WGS) entry which is preliminary data.</text>
</comment>
<dbReference type="Gene3D" id="3.40.50.1820">
    <property type="entry name" value="alpha/beta hydrolase"/>
    <property type="match status" value="1"/>
</dbReference>
<feature type="domain" description="AB hydrolase-1" evidence="1">
    <location>
        <begin position="21"/>
        <end position="250"/>
    </location>
</feature>
<proteinExistence type="predicted"/>
<gene>
    <name evidence="2" type="ORF">D0Z08_00195</name>
</gene>
<dbReference type="InterPro" id="IPR029058">
    <property type="entry name" value="AB_hydrolase_fold"/>
</dbReference>
<dbReference type="Proteomes" id="UP000283644">
    <property type="component" value="Unassembled WGS sequence"/>
</dbReference>
<dbReference type="PANTHER" id="PTHR46438">
    <property type="entry name" value="ALPHA/BETA-HYDROLASES SUPERFAMILY PROTEIN"/>
    <property type="match status" value="1"/>
</dbReference>